<dbReference type="Proteomes" id="UP000053707">
    <property type="component" value="Unassembled WGS sequence"/>
</dbReference>
<evidence type="ECO:0000313" key="2">
    <source>
        <dbReference type="EMBL" id="KUI20453.1"/>
    </source>
</evidence>
<dbReference type="InterPro" id="IPR032710">
    <property type="entry name" value="NTF2-like_dom_sf"/>
</dbReference>
<dbReference type="RefSeq" id="WP_064394379.1">
    <property type="nucleotide sequence ID" value="NZ_LQIR01000003.1"/>
</dbReference>
<evidence type="ECO:0000259" key="1">
    <source>
        <dbReference type="Pfam" id="PF12680"/>
    </source>
</evidence>
<dbReference type="Pfam" id="PF12680">
    <property type="entry name" value="SnoaL_2"/>
    <property type="match status" value="1"/>
</dbReference>
<organism evidence="2 3">
    <name type="scientific">Mycobacterium lehmannii</name>
    <dbReference type="NCBI Taxonomy" id="2048550"/>
    <lineage>
        <taxon>Bacteria</taxon>
        <taxon>Bacillati</taxon>
        <taxon>Actinomycetota</taxon>
        <taxon>Actinomycetes</taxon>
        <taxon>Mycobacteriales</taxon>
        <taxon>Mycobacteriaceae</taxon>
        <taxon>Mycobacterium</taxon>
    </lineage>
</organism>
<sequence length="130" mass="14738">MTVAHDVVTDVADRLFAAIEAGDRDAISRLWHDDIVVWKVADRDRDKDRALRVLHWFIDTTSQRRYQVIDRQLFDGGLVQQHILHATGHNGGVIAMRVGIIIKLGVDGRISRIDEYFDPAEIAPLLEPTT</sequence>
<dbReference type="Gene3D" id="3.10.450.50">
    <property type="match status" value="1"/>
</dbReference>
<evidence type="ECO:0000313" key="3">
    <source>
        <dbReference type="Proteomes" id="UP000053707"/>
    </source>
</evidence>
<dbReference type="InterPro" id="IPR037401">
    <property type="entry name" value="SnoaL-like"/>
</dbReference>
<dbReference type="EMBL" id="LQIR01000003">
    <property type="protein sequence ID" value="KUI20453.1"/>
    <property type="molecule type" value="Genomic_DNA"/>
</dbReference>
<dbReference type="AlphaFoldDB" id="A0A101ACN1"/>
<feature type="domain" description="SnoaL-like" evidence="1">
    <location>
        <begin position="13"/>
        <end position="112"/>
    </location>
</feature>
<gene>
    <name evidence="2" type="ORF">AU192_16235</name>
</gene>
<protein>
    <submittedName>
        <fullName evidence="2">DUF4440 domain-containing protein</fullName>
    </submittedName>
</protein>
<name>A0A101ACN1_9MYCO</name>
<comment type="caution">
    <text evidence="2">The sequence shown here is derived from an EMBL/GenBank/DDBJ whole genome shotgun (WGS) entry which is preliminary data.</text>
</comment>
<keyword evidence="3" id="KW-1185">Reference proteome</keyword>
<reference evidence="2 3" key="1">
    <citation type="submission" date="2016-01" db="EMBL/GenBank/DDBJ databases">
        <authorList>
            <consortium name="TB Trials Study Group"/>
            <person name="Sutton G."/>
            <person name="Brinkac L."/>
            <person name="Sanka R."/>
            <person name="Adams M."/>
            <person name="Lau E.L."/>
            <person name="Macaden R."/>
            <person name="Grewal H.M.S."/>
        </authorList>
    </citation>
    <scope>NUCLEOTIDE SEQUENCE [LARGE SCALE GENOMIC DNA]</scope>
    <source>
        <strain evidence="2 3">IS-1744</strain>
    </source>
</reference>
<dbReference type="SUPFAM" id="SSF54427">
    <property type="entry name" value="NTF2-like"/>
    <property type="match status" value="1"/>
</dbReference>
<proteinExistence type="predicted"/>
<accession>A0A101ACN1</accession>